<evidence type="ECO:0000313" key="12">
    <source>
        <dbReference type="WBParaSite" id="PSU_v2.g11087.t1"/>
    </source>
</evidence>
<evidence type="ECO:0000256" key="3">
    <source>
        <dbReference type="ARBA" id="ARBA00022490"/>
    </source>
</evidence>
<comment type="subcellular location">
    <subcellularLocation>
        <location evidence="2">Cell membrane</location>
        <topology evidence="2">Peripheral membrane protein</topology>
        <orientation evidence="2">Cytoplasmic side</orientation>
    </subcellularLocation>
    <subcellularLocation>
        <location evidence="1">Cytoplasm</location>
        <location evidence="1">Cytoskeleton</location>
    </subcellularLocation>
</comment>
<dbReference type="SMART" id="SM00291">
    <property type="entry name" value="ZnF_ZZ"/>
    <property type="match status" value="2"/>
</dbReference>
<organism evidence="11 12">
    <name type="scientific">Panagrolaimus superbus</name>
    <dbReference type="NCBI Taxonomy" id="310955"/>
    <lineage>
        <taxon>Eukaryota</taxon>
        <taxon>Metazoa</taxon>
        <taxon>Ecdysozoa</taxon>
        <taxon>Nematoda</taxon>
        <taxon>Chromadorea</taxon>
        <taxon>Rhabditida</taxon>
        <taxon>Tylenchina</taxon>
        <taxon>Panagrolaimomorpha</taxon>
        <taxon>Panagrolaimoidea</taxon>
        <taxon>Panagrolaimidae</taxon>
        <taxon>Panagrolaimus</taxon>
    </lineage>
</organism>
<dbReference type="InterPro" id="IPR050774">
    <property type="entry name" value="KCMF1/Dystrophin"/>
</dbReference>
<dbReference type="GO" id="GO:0005886">
    <property type="term" value="C:plasma membrane"/>
    <property type="evidence" value="ECO:0007669"/>
    <property type="project" value="TreeGrafter"/>
</dbReference>
<dbReference type="Pfam" id="PF00569">
    <property type="entry name" value="ZZ"/>
    <property type="match status" value="2"/>
</dbReference>
<dbReference type="PROSITE" id="PS50135">
    <property type="entry name" value="ZF_ZZ_2"/>
    <property type="match status" value="2"/>
</dbReference>
<evidence type="ECO:0000259" key="10">
    <source>
        <dbReference type="PROSITE" id="PS50135"/>
    </source>
</evidence>
<sequence length="220" mass="25834">MSRYFDEYKPFHNIYCNGCGKDPIYGNRYKCQKCYDLHLCEKCFTNNKYGEEYESQHNETHAMQLFMSVLDEKSITHHILKCNGCNSEKYPGKRYCCNMCQNYNLCQRCFDDSRYTANGIIVKHNSKHEMTVFEFEADEHNDNDTWKAMTIKMQNYFGTQLGRKDWITYNVDVPEEWKNLGKNIGYAIYGPPFIIPSKSAIGGSKEKICEFGYSSKVIFK</sequence>
<name>A0A914XV24_9BILA</name>
<reference evidence="12" key="1">
    <citation type="submission" date="2022-11" db="UniProtKB">
        <authorList>
            <consortium name="WormBaseParasite"/>
        </authorList>
    </citation>
    <scope>IDENTIFICATION</scope>
</reference>
<dbReference type="PANTHER" id="PTHR12268:SF14">
    <property type="entry name" value="DYSTROPHIN-1"/>
    <property type="match status" value="1"/>
</dbReference>
<keyword evidence="7" id="KW-0106">Calcium</keyword>
<dbReference type="GO" id="GO:0023051">
    <property type="term" value="P:regulation of signaling"/>
    <property type="evidence" value="ECO:0007669"/>
    <property type="project" value="UniProtKB-ARBA"/>
</dbReference>
<evidence type="ECO:0000256" key="5">
    <source>
        <dbReference type="ARBA" id="ARBA00022771"/>
    </source>
</evidence>
<evidence type="ECO:0000256" key="2">
    <source>
        <dbReference type="ARBA" id="ARBA00004413"/>
    </source>
</evidence>
<evidence type="ECO:0000256" key="1">
    <source>
        <dbReference type="ARBA" id="ARBA00004245"/>
    </source>
</evidence>
<keyword evidence="8" id="KW-0206">Cytoskeleton</keyword>
<dbReference type="AlphaFoldDB" id="A0A914XV24"/>
<feature type="domain" description="ZZ-type" evidence="10">
    <location>
        <begin position="11"/>
        <end position="71"/>
    </location>
</feature>
<keyword evidence="4" id="KW-0479">Metal-binding</keyword>
<dbReference type="SUPFAM" id="SSF57850">
    <property type="entry name" value="RING/U-box"/>
    <property type="match status" value="2"/>
</dbReference>
<evidence type="ECO:0000256" key="6">
    <source>
        <dbReference type="ARBA" id="ARBA00022833"/>
    </source>
</evidence>
<evidence type="ECO:0000256" key="9">
    <source>
        <dbReference type="PROSITE-ProRule" id="PRU00228"/>
    </source>
</evidence>
<dbReference type="InterPro" id="IPR043145">
    <property type="entry name" value="Znf_ZZ_sf"/>
</dbReference>
<feature type="domain" description="ZZ-type" evidence="10">
    <location>
        <begin position="77"/>
        <end position="138"/>
    </location>
</feature>
<protein>
    <submittedName>
        <fullName evidence="12">ZZ-type domain-containing protein</fullName>
    </submittedName>
</protein>
<evidence type="ECO:0000256" key="8">
    <source>
        <dbReference type="ARBA" id="ARBA00023212"/>
    </source>
</evidence>
<dbReference type="Gene3D" id="3.30.60.90">
    <property type="match status" value="2"/>
</dbReference>
<evidence type="ECO:0000256" key="4">
    <source>
        <dbReference type="ARBA" id="ARBA00022723"/>
    </source>
</evidence>
<keyword evidence="5 9" id="KW-0863">Zinc-finger</keyword>
<proteinExistence type="predicted"/>
<dbReference type="PANTHER" id="PTHR12268">
    <property type="entry name" value="E3 UBIQUITIN-PROTEIN LIGASE KCMF1"/>
    <property type="match status" value="1"/>
</dbReference>
<keyword evidence="11" id="KW-1185">Reference proteome</keyword>
<dbReference type="GO" id="GO:0010646">
    <property type="term" value="P:regulation of cell communication"/>
    <property type="evidence" value="ECO:0007669"/>
    <property type="project" value="UniProtKB-ARBA"/>
</dbReference>
<evidence type="ECO:0000256" key="7">
    <source>
        <dbReference type="ARBA" id="ARBA00022837"/>
    </source>
</evidence>
<dbReference type="InterPro" id="IPR000433">
    <property type="entry name" value="Znf_ZZ"/>
</dbReference>
<keyword evidence="3" id="KW-0963">Cytoplasm</keyword>
<keyword evidence="6" id="KW-0862">Zinc</keyword>
<dbReference type="Proteomes" id="UP000887577">
    <property type="component" value="Unplaced"/>
</dbReference>
<evidence type="ECO:0000313" key="11">
    <source>
        <dbReference type="Proteomes" id="UP000887577"/>
    </source>
</evidence>
<dbReference type="WBParaSite" id="PSU_v2.g11087.t1">
    <property type="protein sequence ID" value="PSU_v2.g11087.t1"/>
    <property type="gene ID" value="PSU_v2.g11087"/>
</dbReference>
<dbReference type="GO" id="GO:0008270">
    <property type="term" value="F:zinc ion binding"/>
    <property type="evidence" value="ECO:0007669"/>
    <property type="project" value="UniProtKB-KW"/>
</dbReference>
<accession>A0A914XV24</accession>
<dbReference type="PROSITE" id="PS01357">
    <property type="entry name" value="ZF_ZZ_1"/>
    <property type="match status" value="2"/>
</dbReference>